<gene>
    <name evidence="3" type="ORF">R1sor_012051</name>
</gene>
<dbReference type="InterPro" id="IPR026960">
    <property type="entry name" value="RVT-Znf"/>
</dbReference>
<feature type="region of interest" description="Disordered" evidence="1">
    <location>
        <begin position="464"/>
        <end position="518"/>
    </location>
</feature>
<sequence>MQSTWKEAGIPGIDARRNWEWKWSSTRWRAFVVRSYGAKTRTATRKSPLIAWGEVTKAKKDGGLGLSDFKSQGEFMRLKQSAKLMEDSEEEWILAADLLIKRVNNKGRWSRERQDWTRQETLLLFEPIPGAPTVSGLIECWSKARQRLQLDRLEEVGEMTTITQITILGRRQGWFTKDEEISCRKILKKDKIKTVQEWKAWTTQPRGGQDSEPDRAVVKKIGRELRTTSDGNWKLQNMAWKWDNGITSTGGWTLPNNKWKRIVSKRRYEANVLNKKWSRNDTSRKWNKRLTNLWKSHLQVKDKTWIWKAGTSRVERVAKWRGESDSCKRCNQSSESVTHIFLDCRLCQKRWGEWDRLTKGTELELNRGTDLIELLDNAGARKNQLKLQLTAKILWCIWLERNSRTYNEKEIEIPLKVAITMAETTIRAFSTAWAENSKKRTMLDEQLATLYRTFETVIRVDNVEEADTPMGSQAAAGGNEEPERVAAEGSQGAGQNSCRPTDNTATIALGALSTQSRE</sequence>
<dbReference type="Proteomes" id="UP001633002">
    <property type="component" value="Unassembled WGS sequence"/>
</dbReference>
<organism evidence="3 4">
    <name type="scientific">Riccia sorocarpa</name>
    <dbReference type="NCBI Taxonomy" id="122646"/>
    <lineage>
        <taxon>Eukaryota</taxon>
        <taxon>Viridiplantae</taxon>
        <taxon>Streptophyta</taxon>
        <taxon>Embryophyta</taxon>
        <taxon>Marchantiophyta</taxon>
        <taxon>Marchantiopsida</taxon>
        <taxon>Marchantiidae</taxon>
        <taxon>Marchantiales</taxon>
        <taxon>Ricciaceae</taxon>
        <taxon>Riccia</taxon>
    </lineage>
</organism>
<proteinExistence type="predicted"/>
<evidence type="ECO:0000313" key="3">
    <source>
        <dbReference type="EMBL" id="KAL3697975.1"/>
    </source>
</evidence>
<name>A0ABD3I6B3_9MARC</name>
<feature type="compositionally biased region" description="Polar residues" evidence="1">
    <location>
        <begin position="493"/>
        <end position="518"/>
    </location>
</feature>
<reference evidence="3 4" key="1">
    <citation type="submission" date="2024-09" db="EMBL/GenBank/DDBJ databases">
        <title>Chromosome-scale assembly of Riccia sorocarpa.</title>
        <authorList>
            <person name="Paukszto L."/>
        </authorList>
    </citation>
    <scope>NUCLEOTIDE SEQUENCE [LARGE SCALE GENOMIC DNA]</scope>
    <source>
        <strain evidence="3">LP-2024</strain>
        <tissue evidence="3">Aerial parts of the thallus</tissue>
    </source>
</reference>
<keyword evidence="4" id="KW-1185">Reference proteome</keyword>
<protein>
    <recommendedName>
        <fullName evidence="2">Reverse transcriptase zinc-binding domain-containing protein</fullName>
    </recommendedName>
</protein>
<dbReference type="AlphaFoldDB" id="A0ABD3I6B3"/>
<evidence type="ECO:0000259" key="2">
    <source>
        <dbReference type="Pfam" id="PF13966"/>
    </source>
</evidence>
<evidence type="ECO:0000256" key="1">
    <source>
        <dbReference type="SAM" id="MobiDB-lite"/>
    </source>
</evidence>
<evidence type="ECO:0000313" key="4">
    <source>
        <dbReference type="Proteomes" id="UP001633002"/>
    </source>
</evidence>
<feature type="domain" description="Reverse transcriptase zinc-binding" evidence="2">
    <location>
        <begin position="284"/>
        <end position="351"/>
    </location>
</feature>
<accession>A0ABD3I6B3</accession>
<dbReference type="Pfam" id="PF13966">
    <property type="entry name" value="zf-RVT"/>
    <property type="match status" value="1"/>
</dbReference>
<comment type="caution">
    <text evidence="3">The sequence shown here is derived from an EMBL/GenBank/DDBJ whole genome shotgun (WGS) entry which is preliminary data.</text>
</comment>
<dbReference type="EMBL" id="JBJQOH010000002">
    <property type="protein sequence ID" value="KAL3697975.1"/>
    <property type="molecule type" value="Genomic_DNA"/>
</dbReference>